<dbReference type="AlphaFoldDB" id="A0A132A6V8"/>
<protein>
    <submittedName>
        <fullName evidence="1">Uncharacterized protein</fullName>
    </submittedName>
</protein>
<evidence type="ECO:0000313" key="1">
    <source>
        <dbReference type="EMBL" id="KPM06692.1"/>
    </source>
</evidence>
<sequence length="60" mass="6784">MSSLSNKKLGSRIEVRAEKKRVSLKRRPSKVFMTGGGEVHKTSLRLMCPHLDIDHHSTVL</sequence>
<reference evidence="1 2" key="1">
    <citation type="journal article" date="2015" name="Parasit. Vectors">
        <title>Draft genome of the scabies mite.</title>
        <authorList>
            <person name="Rider S.D.Jr."/>
            <person name="Morgan M.S."/>
            <person name="Arlian L.G."/>
        </authorList>
    </citation>
    <scope>NUCLEOTIDE SEQUENCE [LARGE SCALE GENOMIC DNA]</scope>
    <source>
        <strain evidence="1">Arlian Lab</strain>
    </source>
</reference>
<name>A0A132A6V8_SARSC</name>
<dbReference type="Proteomes" id="UP000616769">
    <property type="component" value="Unassembled WGS sequence"/>
</dbReference>
<gene>
    <name evidence="1" type="ORF">QR98_0051700</name>
</gene>
<accession>A0A132A6V8</accession>
<dbReference type="VEuPathDB" id="VectorBase:SSCA002618"/>
<organism evidence="1 2">
    <name type="scientific">Sarcoptes scabiei</name>
    <name type="common">Itch mite</name>
    <name type="synonym">Acarus scabiei</name>
    <dbReference type="NCBI Taxonomy" id="52283"/>
    <lineage>
        <taxon>Eukaryota</taxon>
        <taxon>Metazoa</taxon>
        <taxon>Ecdysozoa</taxon>
        <taxon>Arthropoda</taxon>
        <taxon>Chelicerata</taxon>
        <taxon>Arachnida</taxon>
        <taxon>Acari</taxon>
        <taxon>Acariformes</taxon>
        <taxon>Sarcoptiformes</taxon>
        <taxon>Astigmata</taxon>
        <taxon>Psoroptidia</taxon>
        <taxon>Sarcoptoidea</taxon>
        <taxon>Sarcoptidae</taxon>
        <taxon>Sarcoptinae</taxon>
        <taxon>Sarcoptes</taxon>
    </lineage>
</organism>
<evidence type="ECO:0000313" key="2">
    <source>
        <dbReference type="Proteomes" id="UP000616769"/>
    </source>
</evidence>
<comment type="caution">
    <text evidence="1">The sequence shown here is derived from an EMBL/GenBank/DDBJ whole genome shotgun (WGS) entry which is preliminary data.</text>
</comment>
<proteinExistence type="predicted"/>
<dbReference type="EMBL" id="JXLN01011038">
    <property type="protein sequence ID" value="KPM06692.1"/>
    <property type="molecule type" value="Genomic_DNA"/>
</dbReference>